<keyword evidence="2" id="KW-0539">Nucleus</keyword>
<sequence length="153" mass="16411">MADESSSAAAPDELPSTTSNSSTTNVEFEPPAACIRRLMKQSLPKSTTVSKDSLAAISRASGIFVLYLTACANDVAREGRRTTIVAKDVLGALRELDFADFLPAMEAFLESHRRDERNKKEEKELMKLNKSSSGGGGGDGNKIKDVTTGNSRV</sequence>
<comment type="caution">
    <text evidence="5">The sequence shown here is derived from an EMBL/GenBank/DDBJ whole genome shotgun (WGS) entry which is preliminary data.</text>
</comment>
<dbReference type="GO" id="GO:0005634">
    <property type="term" value="C:nucleus"/>
    <property type="evidence" value="ECO:0007669"/>
    <property type="project" value="UniProtKB-SubCell"/>
</dbReference>
<evidence type="ECO:0000256" key="3">
    <source>
        <dbReference type="SAM" id="MobiDB-lite"/>
    </source>
</evidence>
<accession>A0ABD3NLN3</accession>
<feature type="compositionally biased region" description="Basic and acidic residues" evidence="3">
    <location>
        <begin position="113"/>
        <end position="127"/>
    </location>
</feature>
<evidence type="ECO:0000313" key="6">
    <source>
        <dbReference type="Proteomes" id="UP001530315"/>
    </source>
</evidence>
<feature type="region of interest" description="Disordered" evidence="3">
    <location>
        <begin position="1"/>
        <end position="27"/>
    </location>
</feature>
<comment type="subcellular location">
    <subcellularLocation>
        <location evidence="1">Nucleus</location>
    </subcellularLocation>
</comment>
<evidence type="ECO:0000313" key="5">
    <source>
        <dbReference type="EMBL" id="KAL3776021.1"/>
    </source>
</evidence>
<feature type="region of interest" description="Disordered" evidence="3">
    <location>
        <begin position="113"/>
        <end position="153"/>
    </location>
</feature>
<dbReference type="EMBL" id="JALLAZ020001376">
    <property type="protein sequence ID" value="KAL3776021.1"/>
    <property type="molecule type" value="Genomic_DNA"/>
</dbReference>
<keyword evidence="6" id="KW-1185">Reference proteome</keyword>
<feature type="compositionally biased region" description="Low complexity" evidence="3">
    <location>
        <begin position="1"/>
        <end position="25"/>
    </location>
</feature>
<dbReference type="Proteomes" id="UP001530315">
    <property type="component" value="Unassembled WGS sequence"/>
</dbReference>
<dbReference type="AlphaFoldDB" id="A0ABD3NLN3"/>
<dbReference type="InterPro" id="IPR003958">
    <property type="entry name" value="CBFA_NFYB_domain"/>
</dbReference>
<dbReference type="CDD" id="cd22928">
    <property type="entry name" value="HFD_POLE3_DPB4"/>
    <property type="match status" value="1"/>
</dbReference>
<gene>
    <name evidence="5" type="ORF">ACHAW5_007103</name>
</gene>
<protein>
    <recommendedName>
        <fullName evidence="4">Transcription factor CBF/NF-Y/archaeal histone domain-containing protein</fullName>
    </recommendedName>
</protein>
<dbReference type="Gene3D" id="1.10.20.10">
    <property type="entry name" value="Histone, subunit A"/>
    <property type="match status" value="1"/>
</dbReference>
<name>A0ABD3NLN3_9STRA</name>
<evidence type="ECO:0000256" key="2">
    <source>
        <dbReference type="ARBA" id="ARBA00023242"/>
    </source>
</evidence>
<reference evidence="5 6" key="1">
    <citation type="submission" date="2024-10" db="EMBL/GenBank/DDBJ databases">
        <title>Updated reference genomes for cyclostephanoid diatoms.</title>
        <authorList>
            <person name="Roberts W.R."/>
            <person name="Alverson A.J."/>
        </authorList>
    </citation>
    <scope>NUCLEOTIDE SEQUENCE [LARGE SCALE GENOMIC DNA]</scope>
    <source>
        <strain evidence="5 6">AJA276-08</strain>
    </source>
</reference>
<evidence type="ECO:0000256" key="1">
    <source>
        <dbReference type="ARBA" id="ARBA00004123"/>
    </source>
</evidence>
<dbReference type="InterPro" id="IPR009072">
    <property type="entry name" value="Histone-fold"/>
</dbReference>
<dbReference type="PANTHER" id="PTHR46172">
    <property type="entry name" value="DNA POLYMERASE EPSILON SUBUNIT 3"/>
    <property type="match status" value="1"/>
</dbReference>
<dbReference type="InterPro" id="IPR051377">
    <property type="entry name" value="DNA_Pol-Epsilon_Subunit"/>
</dbReference>
<evidence type="ECO:0000259" key="4">
    <source>
        <dbReference type="Pfam" id="PF00808"/>
    </source>
</evidence>
<dbReference type="SUPFAM" id="SSF47113">
    <property type="entry name" value="Histone-fold"/>
    <property type="match status" value="1"/>
</dbReference>
<organism evidence="5 6">
    <name type="scientific">Stephanodiscus triporus</name>
    <dbReference type="NCBI Taxonomy" id="2934178"/>
    <lineage>
        <taxon>Eukaryota</taxon>
        <taxon>Sar</taxon>
        <taxon>Stramenopiles</taxon>
        <taxon>Ochrophyta</taxon>
        <taxon>Bacillariophyta</taxon>
        <taxon>Coscinodiscophyceae</taxon>
        <taxon>Thalassiosirophycidae</taxon>
        <taxon>Stephanodiscales</taxon>
        <taxon>Stephanodiscaceae</taxon>
        <taxon>Stephanodiscus</taxon>
    </lineage>
</organism>
<dbReference type="PANTHER" id="PTHR46172:SF1">
    <property type="entry name" value="DNA POLYMERASE EPSILON SUBUNIT 3"/>
    <property type="match status" value="1"/>
</dbReference>
<proteinExistence type="predicted"/>
<dbReference type="Pfam" id="PF00808">
    <property type="entry name" value="CBFD_NFYB_HMF"/>
    <property type="match status" value="1"/>
</dbReference>
<feature type="domain" description="Transcription factor CBF/NF-Y/archaeal histone" evidence="4">
    <location>
        <begin position="31"/>
        <end position="93"/>
    </location>
</feature>